<dbReference type="PANTHER" id="PTHR45947:SF3">
    <property type="entry name" value="SULFOQUINOVOSYL TRANSFERASE SQD2"/>
    <property type="match status" value="1"/>
</dbReference>
<dbReference type="InterPro" id="IPR050194">
    <property type="entry name" value="Glycosyltransferase_grp1"/>
</dbReference>
<protein>
    <submittedName>
        <fullName evidence="3">Putative glycosyl transferase</fullName>
    </submittedName>
</protein>
<proteinExistence type="predicted"/>
<gene>
    <name evidence="3" type="ORF">Pla144_35690</name>
</gene>
<reference evidence="3 4" key="1">
    <citation type="submission" date="2019-02" db="EMBL/GenBank/DDBJ databases">
        <title>Deep-cultivation of Planctomycetes and their phenomic and genomic characterization uncovers novel biology.</title>
        <authorList>
            <person name="Wiegand S."/>
            <person name="Jogler M."/>
            <person name="Boedeker C."/>
            <person name="Pinto D."/>
            <person name="Vollmers J."/>
            <person name="Rivas-Marin E."/>
            <person name="Kohn T."/>
            <person name="Peeters S.H."/>
            <person name="Heuer A."/>
            <person name="Rast P."/>
            <person name="Oberbeckmann S."/>
            <person name="Bunk B."/>
            <person name="Jeske O."/>
            <person name="Meyerdierks A."/>
            <person name="Storesund J.E."/>
            <person name="Kallscheuer N."/>
            <person name="Luecker S."/>
            <person name="Lage O.M."/>
            <person name="Pohl T."/>
            <person name="Merkel B.J."/>
            <person name="Hornburger P."/>
            <person name="Mueller R.-W."/>
            <person name="Bruemmer F."/>
            <person name="Labrenz M."/>
            <person name="Spormann A.M."/>
            <person name="Op Den Camp H."/>
            <person name="Overmann J."/>
            <person name="Amann R."/>
            <person name="Jetten M.S.M."/>
            <person name="Mascher T."/>
            <person name="Medema M.H."/>
            <person name="Devos D.P."/>
            <person name="Kaster A.-K."/>
            <person name="Ovreas L."/>
            <person name="Rohde M."/>
            <person name="Galperin M.Y."/>
            <person name="Jogler C."/>
        </authorList>
    </citation>
    <scope>NUCLEOTIDE SEQUENCE [LARGE SCALE GENOMIC DNA]</scope>
    <source>
        <strain evidence="3 4">Pla144</strain>
    </source>
</reference>
<evidence type="ECO:0000259" key="1">
    <source>
        <dbReference type="Pfam" id="PF00534"/>
    </source>
</evidence>
<dbReference type="AlphaFoldDB" id="A0A5C6CIT1"/>
<name>A0A5C6CIT1_9BACT</name>
<accession>A0A5C6CIT1</accession>
<dbReference type="GO" id="GO:0016757">
    <property type="term" value="F:glycosyltransferase activity"/>
    <property type="evidence" value="ECO:0007669"/>
    <property type="project" value="InterPro"/>
</dbReference>
<organism evidence="3 4">
    <name type="scientific">Bythopirellula polymerisocia</name>
    <dbReference type="NCBI Taxonomy" id="2528003"/>
    <lineage>
        <taxon>Bacteria</taxon>
        <taxon>Pseudomonadati</taxon>
        <taxon>Planctomycetota</taxon>
        <taxon>Planctomycetia</taxon>
        <taxon>Pirellulales</taxon>
        <taxon>Lacipirellulaceae</taxon>
        <taxon>Bythopirellula</taxon>
    </lineage>
</organism>
<evidence type="ECO:0000259" key="2">
    <source>
        <dbReference type="Pfam" id="PF13579"/>
    </source>
</evidence>
<sequence>MYFIFATLRILAVYRHYWPDATPYARLLKAILEEQVREGHQVDVYCSQPGYNDIQISRQTSKEMINGVSVNRISLLPERKGWRLMRLVNSVLFLARAVWHATVRRRYDLLIANTHPPVLIGFALRIIKRLSGAEFILHAQDIHPEGALLAGDLKSSGLSKLAMAIDAKSCNAALRVVTLSEDMRRTLLDRKGSSASKIVVLNNFALESEHSQADSIDRDESPVFRMLFAGNLGRFQSLERLLNAIQHVPQSVPLELTFMGTGSQLRELRRLAAEQGGARVHFEPFQTPDAAIARMRRADLCIVSLAAEVYRIAYPSKTMTYLAAGCPLLTVVEPESQLAGEVRQNELGYVPTSTSPGDIAKCIEFAWLDRKRWSSAERAELTLRGEMLFGKEQALLTWNRLIHQCAQELGVAAQSLGALPTQIERQAA</sequence>
<keyword evidence="4" id="KW-1185">Reference proteome</keyword>
<feature type="domain" description="Glycosyl transferase family 1" evidence="1">
    <location>
        <begin position="226"/>
        <end position="371"/>
    </location>
</feature>
<dbReference type="InterPro" id="IPR001296">
    <property type="entry name" value="Glyco_trans_1"/>
</dbReference>
<dbReference type="Pfam" id="PF13579">
    <property type="entry name" value="Glyco_trans_4_4"/>
    <property type="match status" value="1"/>
</dbReference>
<dbReference type="EMBL" id="SJPS01000005">
    <property type="protein sequence ID" value="TWU24683.1"/>
    <property type="molecule type" value="Genomic_DNA"/>
</dbReference>
<evidence type="ECO:0000313" key="3">
    <source>
        <dbReference type="EMBL" id="TWU24683.1"/>
    </source>
</evidence>
<dbReference type="Gene3D" id="3.40.50.2000">
    <property type="entry name" value="Glycogen Phosphorylase B"/>
    <property type="match status" value="2"/>
</dbReference>
<feature type="domain" description="Glycosyltransferase subfamily 4-like N-terminal" evidence="2">
    <location>
        <begin position="29"/>
        <end position="203"/>
    </location>
</feature>
<dbReference type="PANTHER" id="PTHR45947">
    <property type="entry name" value="SULFOQUINOVOSYL TRANSFERASE SQD2"/>
    <property type="match status" value="1"/>
</dbReference>
<evidence type="ECO:0000313" key="4">
    <source>
        <dbReference type="Proteomes" id="UP000318437"/>
    </source>
</evidence>
<dbReference type="CDD" id="cd03794">
    <property type="entry name" value="GT4_WbuB-like"/>
    <property type="match status" value="1"/>
</dbReference>
<dbReference type="InterPro" id="IPR028098">
    <property type="entry name" value="Glyco_trans_4-like_N"/>
</dbReference>
<dbReference type="OrthoDB" id="9787293at2"/>
<comment type="caution">
    <text evidence="3">The sequence shown here is derived from an EMBL/GenBank/DDBJ whole genome shotgun (WGS) entry which is preliminary data.</text>
</comment>
<keyword evidence="3" id="KW-0808">Transferase</keyword>
<dbReference type="Pfam" id="PF00534">
    <property type="entry name" value="Glycos_transf_1"/>
    <property type="match status" value="1"/>
</dbReference>
<dbReference type="RefSeq" id="WP_146451906.1">
    <property type="nucleotide sequence ID" value="NZ_SJPS01000005.1"/>
</dbReference>
<dbReference type="Proteomes" id="UP000318437">
    <property type="component" value="Unassembled WGS sequence"/>
</dbReference>
<dbReference type="SUPFAM" id="SSF53756">
    <property type="entry name" value="UDP-Glycosyltransferase/glycogen phosphorylase"/>
    <property type="match status" value="1"/>
</dbReference>